<comment type="caution">
    <text evidence="1">The sequence shown here is derived from an EMBL/GenBank/DDBJ whole genome shotgun (WGS) entry which is preliminary data.</text>
</comment>
<sequence length="74" mass="9250">MYVFIYILKEHKILYMLKSFRPTKKFIEEEEDEDDHMEIDAEPDIINNYHDFLLHPNLNLMNRKMNTFSQKKRW</sequence>
<dbReference type="Proteomes" id="UP000276133">
    <property type="component" value="Unassembled WGS sequence"/>
</dbReference>
<proteinExistence type="predicted"/>
<organism evidence="1 2">
    <name type="scientific">Brachionus plicatilis</name>
    <name type="common">Marine rotifer</name>
    <name type="synonym">Brachionus muelleri</name>
    <dbReference type="NCBI Taxonomy" id="10195"/>
    <lineage>
        <taxon>Eukaryota</taxon>
        <taxon>Metazoa</taxon>
        <taxon>Spiralia</taxon>
        <taxon>Gnathifera</taxon>
        <taxon>Rotifera</taxon>
        <taxon>Eurotatoria</taxon>
        <taxon>Monogononta</taxon>
        <taxon>Pseudotrocha</taxon>
        <taxon>Ploima</taxon>
        <taxon>Brachionidae</taxon>
        <taxon>Brachionus</taxon>
    </lineage>
</organism>
<evidence type="ECO:0000313" key="1">
    <source>
        <dbReference type="EMBL" id="RNA29047.1"/>
    </source>
</evidence>
<gene>
    <name evidence="1" type="ORF">BpHYR1_031247</name>
</gene>
<dbReference type="AlphaFoldDB" id="A0A3M7S0D9"/>
<accession>A0A3M7S0D9</accession>
<reference evidence="1 2" key="1">
    <citation type="journal article" date="2018" name="Sci. Rep.">
        <title>Genomic signatures of local adaptation to the degree of environmental predictability in rotifers.</title>
        <authorList>
            <person name="Franch-Gras L."/>
            <person name="Hahn C."/>
            <person name="Garcia-Roger E.M."/>
            <person name="Carmona M.J."/>
            <person name="Serra M."/>
            <person name="Gomez A."/>
        </authorList>
    </citation>
    <scope>NUCLEOTIDE SEQUENCE [LARGE SCALE GENOMIC DNA]</scope>
    <source>
        <strain evidence="1">HYR1</strain>
    </source>
</reference>
<name>A0A3M7S0D9_BRAPC</name>
<protein>
    <submittedName>
        <fullName evidence="1">Uncharacterized protein</fullName>
    </submittedName>
</protein>
<keyword evidence="2" id="KW-1185">Reference proteome</keyword>
<evidence type="ECO:0000313" key="2">
    <source>
        <dbReference type="Proteomes" id="UP000276133"/>
    </source>
</evidence>
<dbReference type="EMBL" id="REGN01002291">
    <property type="protein sequence ID" value="RNA29047.1"/>
    <property type="molecule type" value="Genomic_DNA"/>
</dbReference>